<feature type="compositionally biased region" description="Basic and acidic residues" evidence="1">
    <location>
        <begin position="101"/>
        <end position="144"/>
    </location>
</feature>
<name>A0A1F7J5H3_9BACT</name>
<dbReference type="EMBL" id="MGAQ01000010">
    <property type="protein sequence ID" value="OGK50865.1"/>
    <property type="molecule type" value="Genomic_DNA"/>
</dbReference>
<sequence>MKTKVKKKTFIGDTFEQVSDTGTSTVKQVGKAVQTTFDPLQALDQENDIALDNKTDENVKSEVENNKNHTPVDLEQLKNNYNDQDKLQEEAARQRLFKMVKEGEREAYDLKKKKEEKRKNKEEEEKDQKKKKKEEERKKQDETSLPKGKQRRSIFSPKKKARLQHAEYKPQSGQG</sequence>
<evidence type="ECO:0000313" key="3">
    <source>
        <dbReference type="Proteomes" id="UP000178558"/>
    </source>
</evidence>
<evidence type="ECO:0000313" key="2">
    <source>
        <dbReference type="EMBL" id="OGK50865.1"/>
    </source>
</evidence>
<organism evidence="2 3">
    <name type="scientific">Candidatus Roizmanbacteria bacterium RIFCSPLOWO2_01_FULL_40_42</name>
    <dbReference type="NCBI Taxonomy" id="1802066"/>
    <lineage>
        <taxon>Bacteria</taxon>
        <taxon>Candidatus Roizmaniibacteriota</taxon>
    </lineage>
</organism>
<evidence type="ECO:0000256" key="1">
    <source>
        <dbReference type="SAM" id="MobiDB-lite"/>
    </source>
</evidence>
<feature type="region of interest" description="Disordered" evidence="1">
    <location>
        <begin position="44"/>
        <end position="79"/>
    </location>
</feature>
<protein>
    <submittedName>
        <fullName evidence="2">Uncharacterized protein</fullName>
    </submittedName>
</protein>
<feature type="region of interest" description="Disordered" evidence="1">
    <location>
        <begin position="101"/>
        <end position="175"/>
    </location>
</feature>
<feature type="compositionally biased region" description="Basic residues" evidence="1">
    <location>
        <begin position="148"/>
        <end position="163"/>
    </location>
</feature>
<dbReference type="Proteomes" id="UP000178558">
    <property type="component" value="Unassembled WGS sequence"/>
</dbReference>
<comment type="caution">
    <text evidence="2">The sequence shown here is derived from an EMBL/GenBank/DDBJ whole genome shotgun (WGS) entry which is preliminary data.</text>
</comment>
<gene>
    <name evidence="2" type="ORF">A3B50_01135</name>
</gene>
<dbReference type="AlphaFoldDB" id="A0A1F7J5H3"/>
<accession>A0A1F7J5H3</accession>
<feature type="compositionally biased region" description="Basic and acidic residues" evidence="1">
    <location>
        <begin position="51"/>
        <end position="76"/>
    </location>
</feature>
<reference evidence="2 3" key="1">
    <citation type="journal article" date="2016" name="Nat. Commun.">
        <title>Thousands of microbial genomes shed light on interconnected biogeochemical processes in an aquifer system.</title>
        <authorList>
            <person name="Anantharaman K."/>
            <person name="Brown C.T."/>
            <person name="Hug L.A."/>
            <person name="Sharon I."/>
            <person name="Castelle C.J."/>
            <person name="Probst A.J."/>
            <person name="Thomas B.C."/>
            <person name="Singh A."/>
            <person name="Wilkins M.J."/>
            <person name="Karaoz U."/>
            <person name="Brodie E.L."/>
            <person name="Williams K.H."/>
            <person name="Hubbard S.S."/>
            <person name="Banfield J.F."/>
        </authorList>
    </citation>
    <scope>NUCLEOTIDE SEQUENCE [LARGE SCALE GENOMIC DNA]</scope>
</reference>
<proteinExistence type="predicted"/>